<comment type="caution">
    <text evidence="2">The sequence shown here is derived from an EMBL/GenBank/DDBJ whole genome shotgun (WGS) entry which is preliminary data.</text>
</comment>
<feature type="transmembrane region" description="Helical" evidence="1">
    <location>
        <begin position="54"/>
        <end position="74"/>
    </location>
</feature>
<feature type="transmembrane region" description="Helical" evidence="1">
    <location>
        <begin position="86"/>
        <end position="105"/>
    </location>
</feature>
<dbReference type="RefSeq" id="WP_200106625.1">
    <property type="nucleotide sequence ID" value="NZ_JAEHFV010000004.1"/>
</dbReference>
<evidence type="ECO:0000313" key="2">
    <source>
        <dbReference type="EMBL" id="MBK0370500.1"/>
    </source>
</evidence>
<feature type="transmembrane region" description="Helical" evidence="1">
    <location>
        <begin position="27"/>
        <end position="47"/>
    </location>
</feature>
<evidence type="ECO:0000256" key="1">
    <source>
        <dbReference type="SAM" id="Phobius"/>
    </source>
</evidence>
<keyword evidence="1" id="KW-1133">Transmembrane helix</keyword>
<proteinExistence type="predicted"/>
<protein>
    <submittedName>
        <fullName evidence="2">Uncharacterized protein</fullName>
    </submittedName>
</protein>
<accession>A0A934UKJ2</accession>
<dbReference type="Proteomes" id="UP000609172">
    <property type="component" value="Unassembled WGS sequence"/>
</dbReference>
<dbReference type="AlphaFoldDB" id="A0A934UKJ2"/>
<name>A0A934UKJ2_9FLAO</name>
<sequence length="118" mass="14001">MLAITLLIFFIQYIVQPDLIDKFNLFEILITNSLLIVYMLMHSYNMLESKREFYFVNLGLLIYLLSSTILFIFGNLTANLSKDVKMITWTLNAALTVMYQLFFLYEWKVSYVKKTLKN</sequence>
<keyword evidence="1" id="KW-0812">Transmembrane</keyword>
<gene>
    <name evidence="2" type="ORF">I5M07_11730</name>
</gene>
<organism evidence="2 3">
    <name type="scientific">Flavobacterium agrisoli</name>
    <dbReference type="NCBI Taxonomy" id="2793066"/>
    <lineage>
        <taxon>Bacteria</taxon>
        <taxon>Pseudomonadati</taxon>
        <taxon>Bacteroidota</taxon>
        <taxon>Flavobacteriia</taxon>
        <taxon>Flavobacteriales</taxon>
        <taxon>Flavobacteriaceae</taxon>
        <taxon>Flavobacterium</taxon>
    </lineage>
</organism>
<dbReference type="EMBL" id="JAEHFV010000004">
    <property type="protein sequence ID" value="MBK0370500.1"/>
    <property type="molecule type" value="Genomic_DNA"/>
</dbReference>
<reference evidence="2" key="1">
    <citation type="submission" date="2020-12" db="EMBL/GenBank/DDBJ databases">
        <title>Bacterial novel species Flavobacterium sp. SE-1-e isolated from soil.</title>
        <authorList>
            <person name="Jung H.-Y."/>
        </authorList>
    </citation>
    <scope>NUCLEOTIDE SEQUENCE</scope>
    <source>
        <strain evidence="2">SE-1-e</strain>
    </source>
</reference>
<evidence type="ECO:0000313" key="3">
    <source>
        <dbReference type="Proteomes" id="UP000609172"/>
    </source>
</evidence>
<keyword evidence="3" id="KW-1185">Reference proteome</keyword>
<keyword evidence="1" id="KW-0472">Membrane</keyword>